<comment type="cofactor">
    <cofactor evidence="13">
        <name>[4Fe-4S] cluster</name>
        <dbReference type="ChEBI" id="CHEBI:49883"/>
    </cofactor>
    <text evidence="13">Binds 1 [4Fe-4S] cluster.</text>
</comment>
<keyword evidence="10" id="KW-0411">Iron-sulfur</keyword>
<proteinExistence type="inferred from homology"/>
<keyword evidence="9 13" id="KW-0408">Iron</keyword>
<feature type="domain" description="HhH-GPD" evidence="14">
    <location>
        <begin position="47"/>
        <end position="198"/>
    </location>
</feature>
<comment type="function">
    <text evidence="13">Adenine glycosylase active on G-A mispairs.</text>
</comment>
<evidence type="ECO:0000256" key="9">
    <source>
        <dbReference type="ARBA" id="ARBA00023004"/>
    </source>
</evidence>
<dbReference type="EC" id="3.2.2.31" evidence="3 13"/>
<gene>
    <name evidence="15" type="primary">mutY</name>
    <name evidence="15" type="ORF">LSG31_02020</name>
</gene>
<dbReference type="InterPro" id="IPR011257">
    <property type="entry name" value="DNA_glycosylase"/>
</dbReference>
<dbReference type="PANTHER" id="PTHR42944:SF1">
    <property type="entry name" value="ADENINE DNA GLYCOSYLASE"/>
    <property type="match status" value="1"/>
</dbReference>
<accession>A0ABY4CKM2</accession>
<reference evidence="15" key="1">
    <citation type="submission" date="2021-12" db="EMBL/GenBank/DDBJ databases">
        <title>Alicyclobacillaceae gen. nov., sp. nov., isolated from chalcocite enrichment system.</title>
        <authorList>
            <person name="Jiang Z."/>
        </authorList>
    </citation>
    <scope>NUCLEOTIDE SEQUENCE</scope>
    <source>
        <strain evidence="15">MYW30-H2</strain>
    </source>
</reference>
<evidence type="ECO:0000256" key="10">
    <source>
        <dbReference type="ARBA" id="ARBA00023014"/>
    </source>
</evidence>
<sequence>MKHTQRYDQHQAMAFADLLVQWYEKNKRQLPWRRERDPYRIWVSEIMLQQTRVEAVIPYYERFMEQFPTLQELADAPEDRVLKAWEGLGYYSRARNLHQAVREVQTHYNGIVPDEPDAMGNLPGVGPYTLGAVLSIAYNKEIPAVDGNVMRVISRVFYLYDDIGKQKTRKTIEQMVQQMIPTGKASQFNQGLMELGALVCIPGNPRCLGCPVQTVCRAYAEGVQKELPVKEKKKPPREQQIVVPLIEQERKIWINRRSNEGLLAGLWQLPTYEVTGEDEPTSLQTSFYEQYGFRLQIGERFFTVQHVFSHIKWNMNVYKCFLSESEQSLLAQVSDKDSGHCFVPIEELEQFTFPNVHLKILSKWKGME</sequence>
<evidence type="ECO:0000256" key="2">
    <source>
        <dbReference type="ARBA" id="ARBA00008343"/>
    </source>
</evidence>
<evidence type="ECO:0000313" key="16">
    <source>
        <dbReference type="Proteomes" id="UP000830167"/>
    </source>
</evidence>
<evidence type="ECO:0000256" key="6">
    <source>
        <dbReference type="ARBA" id="ARBA00022723"/>
    </source>
</evidence>
<evidence type="ECO:0000256" key="4">
    <source>
        <dbReference type="ARBA" id="ARBA00022023"/>
    </source>
</evidence>
<keyword evidence="8" id="KW-0378">Hydrolase</keyword>
<comment type="similarity">
    <text evidence="2 13">Belongs to the Nth/MutY family.</text>
</comment>
<evidence type="ECO:0000256" key="3">
    <source>
        <dbReference type="ARBA" id="ARBA00012045"/>
    </source>
</evidence>
<keyword evidence="11" id="KW-0234">DNA repair</keyword>
<dbReference type="NCBIfam" id="TIGR01084">
    <property type="entry name" value="mutY"/>
    <property type="match status" value="1"/>
</dbReference>
<dbReference type="RefSeq" id="WP_347437752.1">
    <property type="nucleotide sequence ID" value="NZ_CP089291.1"/>
</dbReference>
<keyword evidence="16" id="KW-1185">Reference proteome</keyword>
<evidence type="ECO:0000256" key="1">
    <source>
        <dbReference type="ARBA" id="ARBA00000843"/>
    </source>
</evidence>
<dbReference type="InterPro" id="IPR023170">
    <property type="entry name" value="HhH_base_excis_C"/>
</dbReference>
<evidence type="ECO:0000256" key="7">
    <source>
        <dbReference type="ARBA" id="ARBA00022763"/>
    </source>
</evidence>
<dbReference type="SUPFAM" id="SSF48150">
    <property type="entry name" value="DNA-glycosylase"/>
    <property type="match status" value="1"/>
</dbReference>
<dbReference type="InterPro" id="IPR003265">
    <property type="entry name" value="HhH-GPD_domain"/>
</dbReference>
<dbReference type="Gene3D" id="3.90.79.10">
    <property type="entry name" value="Nucleoside Triphosphate Pyrophosphohydrolase"/>
    <property type="match status" value="1"/>
</dbReference>
<protein>
    <recommendedName>
        <fullName evidence="4 13">Adenine DNA glycosylase</fullName>
        <ecNumber evidence="3 13">3.2.2.31</ecNumber>
    </recommendedName>
</protein>
<evidence type="ECO:0000256" key="5">
    <source>
        <dbReference type="ARBA" id="ARBA00022485"/>
    </source>
</evidence>
<evidence type="ECO:0000259" key="14">
    <source>
        <dbReference type="SMART" id="SM00478"/>
    </source>
</evidence>
<dbReference type="SMART" id="SM00478">
    <property type="entry name" value="ENDO3c"/>
    <property type="match status" value="1"/>
</dbReference>
<evidence type="ECO:0000256" key="13">
    <source>
        <dbReference type="RuleBase" id="RU365096"/>
    </source>
</evidence>
<dbReference type="PANTHER" id="PTHR42944">
    <property type="entry name" value="ADENINE DNA GLYCOSYLASE"/>
    <property type="match status" value="1"/>
</dbReference>
<keyword evidence="5" id="KW-0004">4Fe-4S</keyword>
<dbReference type="CDD" id="cd00056">
    <property type="entry name" value="ENDO3c"/>
    <property type="match status" value="1"/>
</dbReference>
<organism evidence="15 16">
    <name type="scientific">Fodinisporobacter ferrooxydans</name>
    <dbReference type="NCBI Taxonomy" id="2901836"/>
    <lineage>
        <taxon>Bacteria</taxon>
        <taxon>Bacillati</taxon>
        <taxon>Bacillota</taxon>
        <taxon>Bacilli</taxon>
        <taxon>Bacillales</taxon>
        <taxon>Alicyclobacillaceae</taxon>
        <taxon>Fodinisporobacter</taxon>
    </lineage>
</organism>
<keyword evidence="7 13" id="KW-0227">DNA damage</keyword>
<keyword evidence="6" id="KW-0479">Metal-binding</keyword>
<dbReference type="EMBL" id="CP089291">
    <property type="protein sequence ID" value="UOF91061.1"/>
    <property type="molecule type" value="Genomic_DNA"/>
</dbReference>
<dbReference type="PROSITE" id="PS00764">
    <property type="entry name" value="ENDONUCLEASE_III_1"/>
    <property type="match status" value="1"/>
</dbReference>
<dbReference type="CDD" id="cd03431">
    <property type="entry name" value="NUDIX_DNA_Glycosylase_C-MutY"/>
    <property type="match status" value="1"/>
</dbReference>
<dbReference type="SUPFAM" id="SSF55811">
    <property type="entry name" value="Nudix"/>
    <property type="match status" value="1"/>
</dbReference>
<dbReference type="Proteomes" id="UP000830167">
    <property type="component" value="Chromosome"/>
</dbReference>
<dbReference type="InterPro" id="IPR044298">
    <property type="entry name" value="MIG/MutY"/>
</dbReference>
<keyword evidence="12 13" id="KW-0326">Glycosidase</keyword>
<dbReference type="InterPro" id="IPR029119">
    <property type="entry name" value="MutY_C"/>
</dbReference>
<evidence type="ECO:0000313" key="15">
    <source>
        <dbReference type="EMBL" id="UOF91061.1"/>
    </source>
</evidence>
<dbReference type="InterPro" id="IPR015797">
    <property type="entry name" value="NUDIX_hydrolase-like_dom_sf"/>
</dbReference>
<dbReference type="InterPro" id="IPR005760">
    <property type="entry name" value="A/G_AdeGlyc_MutY"/>
</dbReference>
<name>A0ABY4CKM2_9BACL</name>
<dbReference type="Gene3D" id="1.10.340.30">
    <property type="entry name" value="Hypothetical protein, domain 2"/>
    <property type="match status" value="1"/>
</dbReference>
<dbReference type="InterPro" id="IPR004035">
    <property type="entry name" value="Endouclease-III_FeS-bd_BS"/>
</dbReference>
<evidence type="ECO:0000256" key="11">
    <source>
        <dbReference type="ARBA" id="ARBA00023204"/>
    </source>
</evidence>
<comment type="catalytic activity">
    <reaction evidence="1 13">
        <text>Hydrolyzes free adenine bases from 7,8-dihydro-8-oxoguanine:adenine mismatched double-stranded DNA, leaving an apurinic site.</text>
        <dbReference type="EC" id="3.2.2.31"/>
    </reaction>
</comment>
<evidence type="ECO:0000256" key="8">
    <source>
        <dbReference type="ARBA" id="ARBA00022801"/>
    </source>
</evidence>
<dbReference type="Pfam" id="PF14815">
    <property type="entry name" value="NUDIX_4"/>
    <property type="match status" value="1"/>
</dbReference>
<dbReference type="Gene3D" id="1.10.1670.10">
    <property type="entry name" value="Helix-hairpin-Helix base-excision DNA repair enzymes (C-terminal)"/>
    <property type="match status" value="1"/>
</dbReference>
<dbReference type="Pfam" id="PF00730">
    <property type="entry name" value="HhH-GPD"/>
    <property type="match status" value="1"/>
</dbReference>
<evidence type="ECO:0000256" key="12">
    <source>
        <dbReference type="ARBA" id="ARBA00023295"/>
    </source>
</evidence>